<comment type="caution">
    <text evidence="1">The sequence shown here is derived from an EMBL/GenBank/DDBJ whole genome shotgun (WGS) entry which is preliminary data.</text>
</comment>
<gene>
    <name evidence="1" type="ORF">H2198_004438</name>
</gene>
<dbReference type="Proteomes" id="UP001172386">
    <property type="component" value="Unassembled WGS sequence"/>
</dbReference>
<evidence type="ECO:0000313" key="1">
    <source>
        <dbReference type="EMBL" id="KAJ9657212.1"/>
    </source>
</evidence>
<sequence>MPPFGPRNFEAVPDLELEESQYDYSKEPLKKEDRVQSQQANNIERWKSWTETSQNHRRSIMYQILQRNRRFLWAAVPLLAAMLWATMMSYFYIYYITLPRMNGMLPRIGLSYATFPFISCVGAVRLSYFQGFCIAVSTFNVIAFALNLYVMRRVRVGRFWRWAKATASCVGSVFLILLSFFSVETNNRLHLIFTSMQIIFTGIARSLDGVETHLLLRYSPWNPYINRSNTVKKAAAIVATPSSILALIGIYGCRDALVVLQPGTTCHILVEIAAPAEWILAGTWAIYLVAIAMELYHTEVVREDLLMQIEKRKTDGRNYEAQSLLNSSTK</sequence>
<accession>A0ACC3A8H5</accession>
<reference evidence="1" key="1">
    <citation type="submission" date="2022-10" db="EMBL/GenBank/DDBJ databases">
        <title>Culturing micro-colonial fungi from biological soil crusts in the Mojave desert and describing Neophaeococcomyces mojavensis, and introducing the new genera and species Taxawa tesnikishii.</title>
        <authorList>
            <person name="Kurbessoian T."/>
            <person name="Stajich J.E."/>
        </authorList>
    </citation>
    <scope>NUCLEOTIDE SEQUENCE</scope>
    <source>
        <strain evidence="1">JES_112</strain>
    </source>
</reference>
<dbReference type="EMBL" id="JAPDRQ010000067">
    <property type="protein sequence ID" value="KAJ9657212.1"/>
    <property type="molecule type" value="Genomic_DNA"/>
</dbReference>
<name>A0ACC3A8H5_9EURO</name>
<evidence type="ECO:0000313" key="2">
    <source>
        <dbReference type="Proteomes" id="UP001172386"/>
    </source>
</evidence>
<proteinExistence type="predicted"/>
<organism evidence="1 2">
    <name type="scientific">Neophaeococcomyces mojaviensis</name>
    <dbReference type="NCBI Taxonomy" id="3383035"/>
    <lineage>
        <taxon>Eukaryota</taxon>
        <taxon>Fungi</taxon>
        <taxon>Dikarya</taxon>
        <taxon>Ascomycota</taxon>
        <taxon>Pezizomycotina</taxon>
        <taxon>Eurotiomycetes</taxon>
        <taxon>Chaetothyriomycetidae</taxon>
        <taxon>Chaetothyriales</taxon>
        <taxon>Chaetothyriales incertae sedis</taxon>
        <taxon>Neophaeococcomyces</taxon>
    </lineage>
</organism>
<protein>
    <submittedName>
        <fullName evidence="1">Uncharacterized protein</fullName>
    </submittedName>
</protein>
<keyword evidence="2" id="KW-1185">Reference proteome</keyword>